<accession>Q7MFZ5</accession>
<proteinExistence type="predicted"/>
<evidence type="ECO:0000313" key="1">
    <source>
        <dbReference type="EMBL" id="BAC96200.1"/>
    </source>
</evidence>
<evidence type="ECO:0000313" key="2">
    <source>
        <dbReference type="Proteomes" id="UP000002675"/>
    </source>
</evidence>
<dbReference type="EMBL" id="BA000038">
    <property type="protein sequence ID" value="BAC96200.1"/>
    <property type="molecule type" value="Genomic_DNA"/>
</dbReference>
<dbReference type="Proteomes" id="UP000002675">
    <property type="component" value="Chromosome II"/>
</dbReference>
<gene>
    <name evidence="1" type="ordered locus">VVA0174</name>
</gene>
<reference evidence="1 2" key="1">
    <citation type="journal article" date="2003" name="Genome Res.">
        <title>Comparative genome analysis of Vibrio vulnificus, a marine pathogen.</title>
        <authorList>
            <person name="Chen C.Y."/>
            <person name="Wu K.M."/>
            <person name="Chang Y.C."/>
            <person name="Chang C.H."/>
            <person name="Tsai H.C."/>
            <person name="Liao T.L."/>
            <person name="Liu Y.M."/>
            <person name="Chen H.J."/>
            <person name="Shen A.B."/>
            <person name="Li J.C."/>
            <person name="Su T.L."/>
            <person name="Shao C.P."/>
            <person name="Lee C.T."/>
            <person name="Hor L.I."/>
            <person name="Tsai S.F."/>
        </authorList>
    </citation>
    <scope>NUCLEOTIDE SEQUENCE [LARGE SCALE GENOMIC DNA]</scope>
    <source>
        <strain evidence="1 2">YJ016</strain>
    </source>
</reference>
<protein>
    <submittedName>
        <fullName evidence="1">Uncharacterized protein</fullName>
    </submittedName>
</protein>
<name>Q7MFZ5_VIBVY</name>
<dbReference type="AlphaFoldDB" id="Q7MFZ5"/>
<dbReference type="HOGENOM" id="CLU_3259770_0_0_6"/>
<sequence>MNVDQGLVRALFTMISGKQLWPYQFYLHFNIAIDSILLTSPV</sequence>
<dbReference type="KEGG" id="vvy:VVA0174"/>
<organism evidence="1 2">
    <name type="scientific">Vibrio vulnificus (strain YJ016)</name>
    <dbReference type="NCBI Taxonomy" id="196600"/>
    <lineage>
        <taxon>Bacteria</taxon>
        <taxon>Pseudomonadati</taxon>
        <taxon>Pseudomonadota</taxon>
        <taxon>Gammaproteobacteria</taxon>
        <taxon>Vibrionales</taxon>
        <taxon>Vibrionaceae</taxon>
        <taxon>Vibrio</taxon>
    </lineage>
</organism>